<evidence type="ECO:0000313" key="2">
    <source>
        <dbReference type="Proteomes" id="UP000297853"/>
    </source>
</evidence>
<evidence type="ECO:0000313" key="1">
    <source>
        <dbReference type="EMBL" id="TFC98524.1"/>
    </source>
</evidence>
<reference evidence="1 2" key="1">
    <citation type="submission" date="2019-03" db="EMBL/GenBank/DDBJ databases">
        <title>Genomics of glacier-inhabiting Cryobacterium strains.</title>
        <authorList>
            <person name="Liu Q."/>
            <person name="Xin Y.-H."/>
        </authorList>
    </citation>
    <scope>NUCLEOTIDE SEQUENCE [LARGE SCALE GENOMIC DNA]</scope>
    <source>
        <strain evidence="1 2">TMT1-23-1</strain>
    </source>
</reference>
<dbReference type="Proteomes" id="UP000297853">
    <property type="component" value="Unassembled WGS sequence"/>
</dbReference>
<evidence type="ECO:0008006" key="3">
    <source>
        <dbReference type="Google" id="ProtNLM"/>
    </source>
</evidence>
<dbReference type="RefSeq" id="WP_134430833.1">
    <property type="nucleotide sequence ID" value="NZ_SOGQ01000054.1"/>
</dbReference>
<name>A0ABY2J111_9MICO</name>
<keyword evidence="2" id="KW-1185">Reference proteome</keyword>
<comment type="caution">
    <text evidence="1">The sequence shown here is derived from an EMBL/GenBank/DDBJ whole genome shotgun (WGS) entry which is preliminary data.</text>
</comment>
<sequence length="262" mass="28662">MSGKKSKEARRAERQRPAYLVNARFANESADRVLAVDPSGVPLSRTNQFIVGWLRASFEQSRVIATLTAANMAPAAAPNRRMFAEIALRLHWLHDLAPEDRAGAVDAMLEHEREQTVKTLEHMRVMGWDSAVDLTDMNAFVLDETKNGRIKDQARKIAAAAHSTDVKNAGLFRAWREESSYAHASGYLAGAYAPASNNTLGEGAPPVSDSDLEAHRLVTLFVVTLAHRLLIENQTAESVAMSFVNAFFGVSSTEARLPSSTS</sequence>
<proteinExistence type="predicted"/>
<dbReference type="EMBL" id="SOGQ01000054">
    <property type="protein sequence ID" value="TFC98524.1"/>
    <property type="molecule type" value="Genomic_DNA"/>
</dbReference>
<protein>
    <recommendedName>
        <fullName evidence="3">DUF4238 domain-containing protein</fullName>
    </recommendedName>
</protein>
<organism evidence="1 2">
    <name type="scientific">Cryobacterium sinapicolor</name>
    <dbReference type="NCBI Taxonomy" id="1259236"/>
    <lineage>
        <taxon>Bacteria</taxon>
        <taxon>Bacillati</taxon>
        <taxon>Actinomycetota</taxon>
        <taxon>Actinomycetes</taxon>
        <taxon>Micrococcales</taxon>
        <taxon>Microbacteriaceae</taxon>
        <taxon>Cryobacterium</taxon>
    </lineage>
</organism>
<gene>
    <name evidence="1" type="ORF">E3T28_10825</name>
</gene>
<accession>A0ABY2J111</accession>